<keyword evidence="1" id="KW-0472">Membrane</keyword>
<evidence type="ECO:0000313" key="3">
    <source>
        <dbReference type="EMBL" id="MBM7560833.1"/>
    </source>
</evidence>
<organism evidence="3 4">
    <name type="scientific">Fusibacter tunisiensis</name>
    <dbReference type="NCBI Taxonomy" id="1008308"/>
    <lineage>
        <taxon>Bacteria</taxon>
        <taxon>Bacillati</taxon>
        <taxon>Bacillota</taxon>
        <taxon>Clostridia</taxon>
        <taxon>Eubacteriales</taxon>
        <taxon>Eubacteriales Family XII. Incertae Sedis</taxon>
        <taxon>Fusibacter</taxon>
    </lineage>
</organism>
<comment type="caution">
    <text evidence="3">The sequence shown here is derived from an EMBL/GenBank/DDBJ whole genome shotgun (WGS) entry which is preliminary data.</text>
</comment>
<evidence type="ECO:0000256" key="1">
    <source>
        <dbReference type="SAM" id="Phobius"/>
    </source>
</evidence>
<name>A0ABS2MN52_9FIRM</name>
<accession>A0ABS2MN52</accession>
<feature type="transmembrane region" description="Helical" evidence="1">
    <location>
        <begin position="77"/>
        <end position="94"/>
    </location>
</feature>
<evidence type="ECO:0000313" key="4">
    <source>
        <dbReference type="Proteomes" id="UP000767854"/>
    </source>
</evidence>
<reference evidence="3 4" key="1">
    <citation type="submission" date="2021-01" db="EMBL/GenBank/DDBJ databases">
        <title>Genomic Encyclopedia of Type Strains, Phase IV (KMG-IV): sequencing the most valuable type-strain genomes for metagenomic binning, comparative biology and taxonomic classification.</title>
        <authorList>
            <person name="Goeker M."/>
        </authorList>
    </citation>
    <scope>NUCLEOTIDE SEQUENCE [LARGE SCALE GENOMIC DNA]</scope>
    <source>
        <strain evidence="3 4">DSM 24436</strain>
    </source>
</reference>
<feature type="transmembrane region" description="Helical" evidence="1">
    <location>
        <begin position="99"/>
        <end position="115"/>
    </location>
</feature>
<feature type="transmembrane region" description="Helical" evidence="1">
    <location>
        <begin position="135"/>
        <end position="154"/>
    </location>
</feature>
<dbReference type="Pfam" id="PF04892">
    <property type="entry name" value="VanZ"/>
    <property type="match status" value="1"/>
</dbReference>
<dbReference type="RefSeq" id="WP_204661577.1">
    <property type="nucleotide sequence ID" value="NZ_JAFBDT010000002.1"/>
</dbReference>
<sequence>MIQFFKRKWVRWTLVGLCMFAIFMMSHLNNVKSWYLTGELLTVIKTGSVDTETSYEEKMTSYNESGTADLMVYLRKLAHVMEYFALGVLLFYALSYDFAIRKSAVAAMGIGWFYGYLDELHQLFIPGRTGSLMDVFLDGFGVTLGVLFSIWLAVKVRKGVKHEA</sequence>
<feature type="domain" description="VanZ-like" evidence="2">
    <location>
        <begin position="13"/>
        <end position="151"/>
    </location>
</feature>
<evidence type="ECO:0000259" key="2">
    <source>
        <dbReference type="Pfam" id="PF04892"/>
    </source>
</evidence>
<dbReference type="EMBL" id="JAFBDT010000002">
    <property type="protein sequence ID" value="MBM7560833.1"/>
    <property type="molecule type" value="Genomic_DNA"/>
</dbReference>
<gene>
    <name evidence="3" type="ORF">JOC49_000347</name>
</gene>
<proteinExistence type="predicted"/>
<feature type="transmembrane region" description="Helical" evidence="1">
    <location>
        <begin position="9"/>
        <end position="28"/>
    </location>
</feature>
<keyword evidence="1" id="KW-1133">Transmembrane helix</keyword>
<dbReference type="Proteomes" id="UP000767854">
    <property type="component" value="Unassembled WGS sequence"/>
</dbReference>
<keyword evidence="4" id="KW-1185">Reference proteome</keyword>
<dbReference type="NCBIfam" id="NF037970">
    <property type="entry name" value="vanZ_1"/>
    <property type="match status" value="1"/>
</dbReference>
<keyword evidence="1" id="KW-0812">Transmembrane</keyword>
<protein>
    <submittedName>
        <fullName evidence="3">VanZ family protein</fullName>
    </submittedName>
</protein>
<dbReference type="InterPro" id="IPR006976">
    <property type="entry name" value="VanZ-like"/>
</dbReference>